<dbReference type="EMBL" id="JBHUGS010000005">
    <property type="protein sequence ID" value="MFD1952363.1"/>
    <property type="molecule type" value="Genomic_DNA"/>
</dbReference>
<protein>
    <submittedName>
        <fullName evidence="2">Uncharacterized protein</fullName>
    </submittedName>
</protein>
<organism evidence="2 3">
    <name type="scientific">Sphingomonas arantia</name>
    <dbReference type="NCBI Taxonomy" id="1460676"/>
    <lineage>
        <taxon>Bacteria</taxon>
        <taxon>Pseudomonadati</taxon>
        <taxon>Pseudomonadota</taxon>
        <taxon>Alphaproteobacteria</taxon>
        <taxon>Sphingomonadales</taxon>
        <taxon>Sphingomonadaceae</taxon>
        <taxon>Sphingomonas</taxon>
    </lineage>
</organism>
<comment type="caution">
    <text evidence="2">The sequence shown here is derived from an EMBL/GenBank/DDBJ whole genome shotgun (WGS) entry which is preliminary data.</text>
</comment>
<keyword evidence="3" id="KW-1185">Reference proteome</keyword>
<proteinExistence type="predicted"/>
<keyword evidence="1" id="KW-0812">Transmembrane</keyword>
<sequence>MDRADRVEIGILLTWGPALLAVLAVVLARSPRWARSAGYAAMLAGSALGQSVLLGGGGAAILRAAVVSAVVAAVVDLVARAGMAIRGRSVAAVGLVVLLAIPGAGGWYAQFAAGDGETRTGRRVAVLAGVPLRWGEGGVDLSSGPGEAWRMLGGAFRLIAVDDAARLTGDDLLLVQPRSPGPAGLVAIDARIRAGARAVILTDPDLRWPSRYALGDPAAPPRTGTLGPLLLHWGLRLTPGDRGIVVRDVVRDGRRWRLVLDGAGRFVAAGAGPCRISAGGLVADCRLGRGRAVLVADADMLDPTLWTDGAGGWRPAWRRSDNAAFVAALIAGHGRIIPPARPVRWRGAVAAEAIR</sequence>
<gene>
    <name evidence="2" type="ORF">ACFSGX_16430</name>
</gene>
<evidence type="ECO:0000313" key="3">
    <source>
        <dbReference type="Proteomes" id="UP001597400"/>
    </source>
</evidence>
<reference evidence="3" key="1">
    <citation type="journal article" date="2019" name="Int. J. Syst. Evol. Microbiol.">
        <title>The Global Catalogue of Microorganisms (GCM) 10K type strain sequencing project: providing services to taxonomists for standard genome sequencing and annotation.</title>
        <authorList>
            <consortium name="The Broad Institute Genomics Platform"/>
            <consortium name="The Broad Institute Genome Sequencing Center for Infectious Disease"/>
            <person name="Wu L."/>
            <person name="Ma J."/>
        </authorList>
    </citation>
    <scope>NUCLEOTIDE SEQUENCE [LARGE SCALE GENOMIC DNA]</scope>
    <source>
        <strain evidence="3">CGMCC 1.12702</strain>
    </source>
</reference>
<dbReference type="Proteomes" id="UP001597400">
    <property type="component" value="Unassembled WGS sequence"/>
</dbReference>
<name>A0ABW4U0Q2_9SPHN</name>
<keyword evidence="1" id="KW-1133">Transmembrane helix</keyword>
<evidence type="ECO:0000256" key="1">
    <source>
        <dbReference type="SAM" id="Phobius"/>
    </source>
</evidence>
<feature type="transmembrane region" description="Helical" evidence="1">
    <location>
        <begin position="90"/>
        <end position="109"/>
    </location>
</feature>
<evidence type="ECO:0000313" key="2">
    <source>
        <dbReference type="EMBL" id="MFD1952363.1"/>
    </source>
</evidence>
<dbReference type="RefSeq" id="WP_380931406.1">
    <property type="nucleotide sequence ID" value="NZ_JBHUGS010000005.1"/>
</dbReference>
<accession>A0ABW4U0Q2</accession>
<feature type="transmembrane region" description="Helical" evidence="1">
    <location>
        <begin position="52"/>
        <end position="78"/>
    </location>
</feature>
<keyword evidence="1" id="KW-0472">Membrane</keyword>